<feature type="transmembrane region" description="Helical" evidence="1">
    <location>
        <begin position="103"/>
        <end position="122"/>
    </location>
</feature>
<keyword evidence="1" id="KW-0812">Transmembrane</keyword>
<keyword evidence="1" id="KW-1133">Transmembrane helix</keyword>
<reference evidence="3" key="1">
    <citation type="submission" date="2017-06" db="EMBL/GenBank/DDBJ databases">
        <authorList>
            <person name="Varghese N."/>
            <person name="Submissions S."/>
        </authorList>
    </citation>
    <scope>NUCLEOTIDE SEQUENCE [LARGE SCALE GENOMIC DNA]</scope>
    <source>
        <strain evidence="3">DSM 27993</strain>
    </source>
</reference>
<keyword evidence="1" id="KW-0472">Membrane</keyword>
<gene>
    <name evidence="2" type="ORF">SAMN04488111_2662</name>
</gene>
<keyword evidence="3" id="KW-1185">Reference proteome</keyword>
<proteinExistence type="predicted"/>
<sequence>MKTRFLFSHKYKPLGWFLFLTGMVLGIVLLLNDIDFPNWELQVFPLISENDIFSNPSFEWNTNNIADEVASILVILGGILVSFSKTKDEDEYISKIRMDSLIWATYVNYSVLVLAILFVFDLSFFNVLIYNMFTVLLFFMLRFHYVLYKSKRVLNNEE</sequence>
<evidence type="ECO:0000256" key="1">
    <source>
        <dbReference type="SAM" id="Phobius"/>
    </source>
</evidence>
<feature type="transmembrane region" description="Helical" evidence="1">
    <location>
        <begin position="12"/>
        <end position="31"/>
    </location>
</feature>
<feature type="transmembrane region" description="Helical" evidence="1">
    <location>
        <begin position="65"/>
        <end position="83"/>
    </location>
</feature>
<name>A0A238YK85_9FLAO</name>
<dbReference type="AlphaFoldDB" id="A0A238YK85"/>
<dbReference type="Proteomes" id="UP000198412">
    <property type="component" value="Unassembled WGS sequence"/>
</dbReference>
<evidence type="ECO:0000313" key="3">
    <source>
        <dbReference type="Proteomes" id="UP000198412"/>
    </source>
</evidence>
<dbReference type="EMBL" id="FZNX01000004">
    <property type="protein sequence ID" value="SNR71585.1"/>
    <property type="molecule type" value="Genomic_DNA"/>
</dbReference>
<dbReference type="OrthoDB" id="894278at2"/>
<feature type="transmembrane region" description="Helical" evidence="1">
    <location>
        <begin position="128"/>
        <end position="148"/>
    </location>
</feature>
<organism evidence="2 3">
    <name type="scientific">Lutibacter flavus</name>
    <dbReference type="NCBI Taxonomy" id="691689"/>
    <lineage>
        <taxon>Bacteria</taxon>
        <taxon>Pseudomonadati</taxon>
        <taxon>Bacteroidota</taxon>
        <taxon>Flavobacteriia</taxon>
        <taxon>Flavobacteriales</taxon>
        <taxon>Flavobacteriaceae</taxon>
        <taxon>Lutibacter</taxon>
    </lineage>
</organism>
<protein>
    <submittedName>
        <fullName evidence="2">Uncharacterized protein</fullName>
    </submittedName>
</protein>
<accession>A0A238YK85</accession>
<evidence type="ECO:0000313" key="2">
    <source>
        <dbReference type="EMBL" id="SNR71585.1"/>
    </source>
</evidence>
<dbReference type="RefSeq" id="WP_089378924.1">
    <property type="nucleotide sequence ID" value="NZ_FZNX01000004.1"/>
</dbReference>